<evidence type="ECO:0000259" key="7">
    <source>
        <dbReference type="PROSITE" id="PS51324"/>
    </source>
</evidence>
<dbReference type="InterPro" id="IPR036774">
    <property type="entry name" value="ERV/ALR_sulphydryl_oxid_sf"/>
</dbReference>
<feature type="domain" description="ERV/ALR sulfhydryl oxidase" evidence="7">
    <location>
        <begin position="23"/>
        <end position="127"/>
    </location>
</feature>
<protein>
    <recommendedName>
        <fullName evidence="2">thiol oxidase</fullName>
        <ecNumber evidence="2">1.8.3.2</ecNumber>
    </recommendedName>
</protein>
<evidence type="ECO:0000256" key="2">
    <source>
        <dbReference type="ARBA" id="ARBA00012512"/>
    </source>
</evidence>
<dbReference type="PANTHER" id="PTHR12645:SF0">
    <property type="entry name" value="FAD-LINKED SULFHYDRYL OXIDASE ALR"/>
    <property type="match status" value="1"/>
</dbReference>
<dbReference type="GO" id="GO:0050660">
    <property type="term" value="F:flavin adenine dinucleotide binding"/>
    <property type="evidence" value="ECO:0007669"/>
    <property type="project" value="TreeGrafter"/>
</dbReference>
<comment type="cofactor">
    <cofactor evidence="1">
        <name>FAD</name>
        <dbReference type="ChEBI" id="CHEBI:57692"/>
    </cofactor>
</comment>
<sequence length="185" mass="21894">MVRKTRRKLKPFLFNGVDYNSGDGMLTSVWGPSLWHTLHTISFNYPTKPSQSEKNHYRNYILSLKYILPCKYCRINLRKNFKQLPLTMARMKSRETFSRYVYELHELINTMLGKKSGLTYDTVRERYEHFRSRCKPIQVVKKQTRKHKGCVTPLHKVKSKGIIQIVPYDTKCESIQVDDKCLSVQ</sequence>
<dbReference type="EC" id="1.8.3.2" evidence="2"/>
<evidence type="ECO:0000256" key="6">
    <source>
        <dbReference type="ARBA" id="ARBA00023157"/>
    </source>
</evidence>
<dbReference type="InterPro" id="IPR017905">
    <property type="entry name" value="ERV/ALR_sulphydryl_oxidase"/>
</dbReference>
<reference evidence="8" key="1">
    <citation type="journal article" date="2020" name="Nature">
        <title>Giant virus diversity and host interactions through global metagenomics.</title>
        <authorList>
            <person name="Schulz F."/>
            <person name="Roux S."/>
            <person name="Paez-Espino D."/>
            <person name="Jungbluth S."/>
            <person name="Walsh D.A."/>
            <person name="Denef V.J."/>
            <person name="McMahon K.D."/>
            <person name="Konstantinidis K.T."/>
            <person name="Eloe-Fadrosh E.A."/>
            <person name="Kyrpides N.C."/>
            <person name="Woyke T."/>
        </authorList>
    </citation>
    <scope>NUCLEOTIDE SEQUENCE</scope>
    <source>
        <strain evidence="8">GVMAG-M-3300025880-76</strain>
    </source>
</reference>
<dbReference type="EMBL" id="MN740363">
    <property type="protein sequence ID" value="QHU02812.1"/>
    <property type="molecule type" value="Genomic_DNA"/>
</dbReference>
<evidence type="ECO:0000313" key="8">
    <source>
        <dbReference type="EMBL" id="QHU02812.1"/>
    </source>
</evidence>
<accession>A0A6C0JAY3</accession>
<dbReference type="PANTHER" id="PTHR12645">
    <property type="entry name" value="ALR/ERV"/>
    <property type="match status" value="1"/>
</dbReference>
<dbReference type="GO" id="GO:0005739">
    <property type="term" value="C:mitochondrion"/>
    <property type="evidence" value="ECO:0007669"/>
    <property type="project" value="TreeGrafter"/>
</dbReference>
<dbReference type="InterPro" id="IPR039799">
    <property type="entry name" value="ALR/ERV"/>
</dbReference>
<evidence type="ECO:0000256" key="5">
    <source>
        <dbReference type="ARBA" id="ARBA00023002"/>
    </source>
</evidence>
<dbReference type="SUPFAM" id="SSF69000">
    <property type="entry name" value="FAD-dependent thiol oxidase"/>
    <property type="match status" value="1"/>
</dbReference>
<keyword evidence="4" id="KW-0274">FAD</keyword>
<evidence type="ECO:0000256" key="1">
    <source>
        <dbReference type="ARBA" id="ARBA00001974"/>
    </source>
</evidence>
<dbReference type="PROSITE" id="PS51324">
    <property type="entry name" value="ERV_ALR"/>
    <property type="match status" value="1"/>
</dbReference>
<evidence type="ECO:0000256" key="4">
    <source>
        <dbReference type="ARBA" id="ARBA00022827"/>
    </source>
</evidence>
<dbReference type="GO" id="GO:0016971">
    <property type="term" value="F:flavin-dependent sulfhydryl oxidase activity"/>
    <property type="evidence" value="ECO:0007669"/>
    <property type="project" value="InterPro"/>
</dbReference>
<keyword evidence="6" id="KW-1015">Disulfide bond</keyword>
<dbReference type="Gene3D" id="1.20.120.310">
    <property type="entry name" value="ERV/ALR sulfhydryl oxidase domain"/>
    <property type="match status" value="1"/>
</dbReference>
<proteinExistence type="predicted"/>
<organism evidence="8">
    <name type="scientific">viral metagenome</name>
    <dbReference type="NCBI Taxonomy" id="1070528"/>
    <lineage>
        <taxon>unclassified sequences</taxon>
        <taxon>metagenomes</taxon>
        <taxon>organismal metagenomes</taxon>
    </lineage>
</organism>
<name>A0A6C0JAY3_9ZZZZ</name>
<evidence type="ECO:0000256" key="3">
    <source>
        <dbReference type="ARBA" id="ARBA00022630"/>
    </source>
</evidence>
<keyword evidence="5" id="KW-0560">Oxidoreductase</keyword>
<dbReference type="Pfam" id="PF04777">
    <property type="entry name" value="Evr1_Alr"/>
    <property type="match status" value="1"/>
</dbReference>
<dbReference type="AlphaFoldDB" id="A0A6C0JAY3"/>
<keyword evidence="3" id="KW-0285">Flavoprotein</keyword>